<dbReference type="Pfam" id="PF14088">
    <property type="entry name" value="DUF4268"/>
    <property type="match status" value="1"/>
</dbReference>
<dbReference type="GO" id="GO:0003676">
    <property type="term" value="F:nucleic acid binding"/>
    <property type="evidence" value="ECO:0007669"/>
    <property type="project" value="InterPro"/>
</dbReference>
<dbReference type="InterPro" id="IPR025364">
    <property type="entry name" value="DUF4268"/>
</dbReference>
<comment type="caution">
    <text evidence="2">The sequence shown here is derived from an EMBL/GenBank/DDBJ whole genome shotgun (WGS) entry which is preliminary data.</text>
</comment>
<evidence type="ECO:0000313" key="2">
    <source>
        <dbReference type="EMBL" id="RCU42299.1"/>
    </source>
</evidence>
<dbReference type="Gene3D" id="3.40.1350.10">
    <property type="match status" value="1"/>
</dbReference>
<proteinExistence type="predicted"/>
<reference evidence="2 3" key="1">
    <citation type="submission" date="2018-07" db="EMBL/GenBank/DDBJ databases">
        <title>Chryseobacterium lacus sp. nov., isolated from lake water.</title>
        <authorList>
            <person name="Li C.-M."/>
        </authorList>
    </citation>
    <scope>NUCLEOTIDE SEQUENCE [LARGE SCALE GENOMIC DNA]</scope>
    <source>
        <strain evidence="2 3">YLOS41</strain>
    </source>
</reference>
<dbReference type="Proteomes" id="UP000252172">
    <property type="component" value="Unassembled WGS sequence"/>
</dbReference>
<sequence length="372" mass="44509">MYKIDKSTNNVVKLEERLFKQLAIKEREHLQEWIAKNPEMLGEDLLIIQKEFDGFNDTQERLDLLAIDKDGGLVIIENKLDDTGRNVVWQALKYASYCSTLTTSQIVKIYQQYLDRWHNGENAKQNLLDFIERSEEELLLNRKDQRIIFVANNYRKEVTSTVLWLLNHDIQVQCFRATPYSMGDEVFLQVEQIIPLPETKEFMIDAKEKEKEEQAKSKNLEESEARLIQFWSLLKNKLTEERLDYLDRTSAQPFYSTGFWKGRGKFAFCIGKNNYRVELYFQDDADKKYIDSMFTFNEQLQARFPGLEWERLEGKKASRIKYEMPLEKYKALPGKFSEERSWDEITTWYTTTMKEFYKVLYPYWEKVQKQVY</sequence>
<evidence type="ECO:0000313" key="3">
    <source>
        <dbReference type="Proteomes" id="UP000252172"/>
    </source>
</evidence>
<organism evidence="2 3">
    <name type="scientific">Chryseobacterium lacus</name>
    <dbReference type="NCBI Taxonomy" id="2058346"/>
    <lineage>
        <taxon>Bacteria</taxon>
        <taxon>Pseudomonadati</taxon>
        <taxon>Bacteroidota</taxon>
        <taxon>Flavobacteriia</taxon>
        <taxon>Flavobacteriales</taxon>
        <taxon>Weeksellaceae</taxon>
        <taxon>Chryseobacterium group</taxon>
        <taxon>Chryseobacterium</taxon>
    </lineage>
</organism>
<feature type="domain" description="DUF4268" evidence="1">
    <location>
        <begin position="229"/>
        <end position="363"/>
    </location>
</feature>
<dbReference type="EMBL" id="QPIE01000007">
    <property type="protein sequence ID" value="RCU42299.1"/>
    <property type="molecule type" value="Genomic_DNA"/>
</dbReference>
<dbReference type="OrthoDB" id="872472at2"/>
<dbReference type="AlphaFoldDB" id="A0A368MZ89"/>
<evidence type="ECO:0000259" key="1">
    <source>
        <dbReference type="Pfam" id="PF14088"/>
    </source>
</evidence>
<dbReference type="InterPro" id="IPR011856">
    <property type="entry name" value="tRNA_endonuc-like_dom_sf"/>
</dbReference>
<name>A0A368MZ89_9FLAO</name>
<protein>
    <submittedName>
        <fullName evidence="2">DUF4268 domain-containing protein</fullName>
    </submittedName>
</protein>
<gene>
    <name evidence="2" type="ORF">DQ356_10250</name>
</gene>
<keyword evidence="3" id="KW-1185">Reference proteome</keyword>
<dbReference type="RefSeq" id="WP_114304400.1">
    <property type="nucleotide sequence ID" value="NZ_QPIE01000007.1"/>
</dbReference>
<accession>A0A368MZ89</accession>